<reference evidence="1" key="2">
    <citation type="journal article" date="2015" name="Fish Shellfish Immunol.">
        <title>Early steps in the European eel (Anguilla anguilla)-Vibrio vulnificus interaction in the gills: Role of the RtxA13 toxin.</title>
        <authorList>
            <person name="Callol A."/>
            <person name="Pajuelo D."/>
            <person name="Ebbesson L."/>
            <person name="Teles M."/>
            <person name="MacKenzie S."/>
            <person name="Amaro C."/>
        </authorList>
    </citation>
    <scope>NUCLEOTIDE SEQUENCE</scope>
</reference>
<dbReference type="EMBL" id="GBXM01035291">
    <property type="protein sequence ID" value="JAH73286.1"/>
    <property type="molecule type" value="Transcribed_RNA"/>
</dbReference>
<sequence length="31" mass="3641">MCTYQYEQNSQTLCYIYSKSSTGCTLFYKSV</sequence>
<protein>
    <submittedName>
        <fullName evidence="1">Uncharacterized protein</fullName>
    </submittedName>
</protein>
<accession>A0A0E9V5L9</accession>
<reference evidence="1" key="1">
    <citation type="submission" date="2014-11" db="EMBL/GenBank/DDBJ databases">
        <authorList>
            <person name="Amaro Gonzalez C."/>
        </authorList>
    </citation>
    <scope>NUCLEOTIDE SEQUENCE</scope>
</reference>
<proteinExistence type="predicted"/>
<organism evidence="1">
    <name type="scientific">Anguilla anguilla</name>
    <name type="common">European freshwater eel</name>
    <name type="synonym">Muraena anguilla</name>
    <dbReference type="NCBI Taxonomy" id="7936"/>
    <lineage>
        <taxon>Eukaryota</taxon>
        <taxon>Metazoa</taxon>
        <taxon>Chordata</taxon>
        <taxon>Craniata</taxon>
        <taxon>Vertebrata</taxon>
        <taxon>Euteleostomi</taxon>
        <taxon>Actinopterygii</taxon>
        <taxon>Neopterygii</taxon>
        <taxon>Teleostei</taxon>
        <taxon>Anguilliformes</taxon>
        <taxon>Anguillidae</taxon>
        <taxon>Anguilla</taxon>
    </lineage>
</organism>
<evidence type="ECO:0000313" key="1">
    <source>
        <dbReference type="EMBL" id="JAH73286.1"/>
    </source>
</evidence>
<dbReference type="AlphaFoldDB" id="A0A0E9V5L9"/>
<name>A0A0E9V5L9_ANGAN</name>